<keyword evidence="2" id="KW-0540">Nuclease</keyword>
<evidence type="ECO:0000256" key="7">
    <source>
        <dbReference type="ARBA" id="ARBA00023180"/>
    </source>
</evidence>
<protein>
    <submittedName>
        <fullName evidence="9">Ee039ccf-60e1-4265-887c-5b27d0c8ff0e</fullName>
    </submittedName>
</protein>
<keyword evidence="5" id="KW-0378">Hydrolase</keyword>
<evidence type="ECO:0000256" key="3">
    <source>
        <dbReference type="ARBA" id="ARBA00022723"/>
    </source>
</evidence>
<dbReference type="PANTHER" id="PTHR33146:SF26">
    <property type="entry name" value="ENDONUCLEASE 4"/>
    <property type="match status" value="1"/>
</dbReference>
<comment type="similarity">
    <text evidence="1">Belongs to the nuclease type I family.</text>
</comment>
<evidence type="ECO:0000256" key="8">
    <source>
        <dbReference type="SAM" id="SignalP"/>
    </source>
</evidence>
<proteinExistence type="inferred from homology"/>
<keyword evidence="7" id="KW-0325">Glycoprotein</keyword>
<dbReference type="InterPro" id="IPR008947">
    <property type="entry name" value="PLipase_C/P1_nuclease_dom_sf"/>
</dbReference>
<dbReference type="GO" id="GO:0016788">
    <property type="term" value="F:hydrolase activity, acting on ester bonds"/>
    <property type="evidence" value="ECO:0007669"/>
    <property type="project" value="InterPro"/>
</dbReference>
<dbReference type="GO" id="GO:0046872">
    <property type="term" value="F:metal ion binding"/>
    <property type="evidence" value="ECO:0007669"/>
    <property type="project" value="UniProtKB-KW"/>
</dbReference>
<dbReference type="InterPro" id="IPR003154">
    <property type="entry name" value="S1/P1nuclease"/>
</dbReference>
<evidence type="ECO:0000256" key="4">
    <source>
        <dbReference type="ARBA" id="ARBA00022759"/>
    </source>
</evidence>
<dbReference type="PANTHER" id="PTHR33146">
    <property type="entry name" value="ENDONUCLEASE 4"/>
    <property type="match status" value="1"/>
</dbReference>
<dbReference type="SUPFAM" id="SSF48537">
    <property type="entry name" value="Phospholipase C/P1 nuclease"/>
    <property type="match status" value="1"/>
</dbReference>
<keyword evidence="8" id="KW-0732">Signal</keyword>
<evidence type="ECO:0000256" key="2">
    <source>
        <dbReference type="ARBA" id="ARBA00022722"/>
    </source>
</evidence>
<gene>
    <name evidence="9" type="ORF">TT172_LOCUS947</name>
</gene>
<dbReference type="EMBL" id="OUUZ01000001">
    <property type="protein sequence ID" value="SPQ18528.1"/>
    <property type="molecule type" value="Genomic_DNA"/>
</dbReference>
<reference evidence="9 10" key="1">
    <citation type="submission" date="2018-04" db="EMBL/GenBank/DDBJ databases">
        <authorList>
            <person name="Huttner S."/>
            <person name="Dainat J."/>
        </authorList>
    </citation>
    <scope>NUCLEOTIDE SEQUENCE [LARGE SCALE GENOMIC DNA]</scope>
</reference>
<dbReference type="Pfam" id="PF02265">
    <property type="entry name" value="S1-P1_nuclease"/>
    <property type="match status" value="1"/>
</dbReference>
<sequence>MTRLLALATLAVAIPQAMAWGALGHYAVAYVATNFVTSSTKSYMQDLLGDTTTDYLASVAAWADSYRYTSAGKFSEPFHFIDAHDSPPSSCGVSYSRDCGSSGCIVSAISNYTSRLLTTSLSKSERQIAAKMLIHFLGDIGQPLHCENLDVGGNDISVTYSGSSTNLHSVWDTAIPEEIAGGSTMSIKSGSYKSSAAQWISGLSITNGQSSALTWASESNAQVCTVVMPDGVDALQSEDLSGSYTTAATPTVNLQIAKQGYRLAKWLDAIVAAL</sequence>
<dbReference type="GO" id="GO:0003676">
    <property type="term" value="F:nucleic acid binding"/>
    <property type="evidence" value="ECO:0007669"/>
    <property type="project" value="InterPro"/>
</dbReference>
<feature type="chain" id="PRO_5019376986" evidence="8">
    <location>
        <begin position="20"/>
        <end position="274"/>
    </location>
</feature>
<dbReference type="CDD" id="cd11010">
    <property type="entry name" value="S1-P1_nuclease"/>
    <property type="match status" value="1"/>
</dbReference>
<keyword evidence="6" id="KW-1015">Disulfide bond</keyword>
<keyword evidence="3" id="KW-0479">Metal-binding</keyword>
<name>A0A446B7X1_9PEZI</name>
<evidence type="ECO:0000313" key="10">
    <source>
        <dbReference type="Proteomes" id="UP000289323"/>
    </source>
</evidence>
<evidence type="ECO:0000256" key="1">
    <source>
        <dbReference type="ARBA" id="ARBA00009547"/>
    </source>
</evidence>
<accession>A0A446B7X1</accession>
<dbReference type="Gene3D" id="1.10.575.10">
    <property type="entry name" value="P1 Nuclease"/>
    <property type="match status" value="1"/>
</dbReference>
<dbReference type="AlphaFoldDB" id="A0A446B7X1"/>
<feature type="signal peptide" evidence="8">
    <location>
        <begin position="1"/>
        <end position="19"/>
    </location>
</feature>
<evidence type="ECO:0000256" key="5">
    <source>
        <dbReference type="ARBA" id="ARBA00022801"/>
    </source>
</evidence>
<evidence type="ECO:0000313" key="9">
    <source>
        <dbReference type="EMBL" id="SPQ18528.1"/>
    </source>
</evidence>
<dbReference type="GO" id="GO:0004519">
    <property type="term" value="F:endonuclease activity"/>
    <property type="evidence" value="ECO:0007669"/>
    <property type="project" value="UniProtKB-KW"/>
</dbReference>
<evidence type="ECO:0000256" key="6">
    <source>
        <dbReference type="ARBA" id="ARBA00023157"/>
    </source>
</evidence>
<dbReference type="Proteomes" id="UP000289323">
    <property type="component" value="Unassembled WGS sequence"/>
</dbReference>
<dbReference type="GO" id="GO:0006308">
    <property type="term" value="P:DNA catabolic process"/>
    <property type="evidence" value="ECO:0007669"/>
    <property type="project" value="InterPro"/>
</dbReference>
<keyword evidence="4" id="KW-0255">Endonuclease</keyword>
<organism evidence="9 10">
    <name type="scientific">Thermothielavioides terrestris</name>
    <dbReference type="NCBI Taxonomy" id="2587410"/>
    <lineage>
        <taxon>Eukaryota</taxon>
        <taxon>Fungi</taxon>
        <taxon>Dikarya</taxon>
        <taxon>Ascomycota</taxon>
        <taxon>Pezizomycotina</taxon>
        <taxon>Sordariomycetes</taxon>
        <taxon>Sordariomycetidae</taxon>
        <taxon>Sordariales</taxon>
        <taxon>Chaetomiaceae</taxon>
        <taxon>Thermothielavioides</taxon>
    </lineage>
</organism>